<comment type="caution">
    <text evidence="1">The sequence shown here is derived from an EMBL/GenBank/DDBJ whole genome shotgun (WGS) entry which is preliminary data.</text>
</comment>
<sequence>MLHLAGGGSYAALAALTNISATLLACPVRRLAMLLKYFSVVTNASFAGINARKNQSAGNSEAKAQVGEVERVGERTRGDLICSRLSLVQKKVGEWTYLWPLAYSV</sequence>
<accession>A0AAW0DVU6</accession>
<name>A0AAW0DVU6_9AGAR</name>
<dbReference type="EMBL" id="JAWWNJ010000005">
    <property type="protein sequence ID" value="KAK7055783.1"/>
    <property type="molecule type" value="Genomic_DNA"/>
</dbReference>
<evidence type="ECO:0000313" key="2">
    <source>
        <dbReference type="Proteomes" id="UP001362999"/>
    </source>
</evidence>
<organism evidence="1 2">
    <name type="scientific">Favolaschia claudopus</name>
    <dbReference type="NCBI Taxonomy" id="2862362"/>
    <lineage>
        <taxon>Eukaryota</taxon>
        <taxon>Fungi</taxon>
        <taxon>Dikarya</taxon>
        <taxon>Basidiomycota</taxon>
        <taxon>Agaricomycotina</taxon>
        <taxon>Agaricomycetes</taxon>
        <taxon>Agaricomycetidae</taxon>
        <taxon>Agaricales</taxon>
        <taxon>Marasmiineae</taxon>
        <taxon>Mycenaceae</taxon>
        <taxon>Favolaschia</taxon>
    </lineage>
</organism>
<gene>
    <name evidence="1" type="ORF">R3P38DRAFT_2848995</name>
</gene>
<dbReference type="AlphaFoldDB" id="A0AAW0DVU6"/>
<dbReference type="Proteomes" id="UP001362999">
    <property type="component" value="Unassembled WGS sequence"/>
</dbReference>
<keyword evidence="2" id="KW-1185">Reference proteome</keyword>
<reference evidence="1 2" key="1">
    <citation type="journal article" date="2024" name="J Genomics">
        <title>Draft genome sequencing and assembly of Favolaschia claudopus CIRM-BRFM 2984 isolated from oak limbs.</title>
        <authorList>
            <person name="Navarro D."/>
            <person name="Drula E."/>
            <person name="Chaduli D."/>
            <person name="Cazenave R."/>
            <person name="Ahrendt S."/>
            <person name="Wang J."/>
            <person name="Lipzen A."/>
            <person name="Daum C."/>
            <person name="Barry K."/>
            <person name="Grigoriev I.V."/>
            <person name="Favel A."/>
            <person name="Rosso M.N."/>
            <person name="Martin F."/>
        </authorList>
    </citation>
    <scope>NUCLEOTIDE SEQUENCE [LARGE SCALE GENOMIC DNA]</scope>
    <source>
        <strain evidence="1 2">CIRM-BRFM 2984</strain>
    </source>
</reference>
<proteinExistence type="predicted"/>
<protein>
    <submittedName>
        <fullName evidence="1">Uncharacterized protein</fullName>
    </submittedName>
</protein>
<evidence type="ECO:0000313" key="1">
    <source>
        <dbReference type="EMBL" id="KAK7055783.1"/>
    </source>
</evidence>